<evidence type="ECO:0000256" key="5">
    <source>
        <dbReference type="RuleBase" id="RU361277"/>
    </source>
</evidence>
<dbReference type="InterPro" id="IPR011032">
    <property type="entry name" value="GroES-like_sf"/>
</dbReference>
<dbReference type="PROSITE" id="PS00059">
    <property type="entry name" value="ADH_ZINC"/>
    <property type="match status" value="1"/>
</dbReference>
<dbReference type="SUPFAM" id="SSF50129">
    <property type="entry name" value="GroES-like"/>
    <property type="match status" value="1"/>
</dbReference>
<feature type="domain" description="Alcohol dehydrogenase-like C-terminal" evidence="6">
    <location>
        <begin position="187"/>
        <end position="296"/>
    </location>
</feature>
<dbReference type="Pfam" id="PF08240">
    <property type="entry name" value="ADH_N"/>
    <property type="match status" value="1"/>
</dbReference>
<keyword evidence="3 5" id="KW-0862">Zinc</keyword>
<dbReference type="Proteomes" id="UP000199301">
    <property type="component" value="Unassembled WGS sequence"/>
</dbReference>
<evidence type="ECO:0000256" key="4">
    <source>
        <dbReference type="ARBA" id="ARBA00023002"/>
    </source>
</evidence>
<gene>
    <name evidence="8" type="ORF">SAMN04489718_0685</name>
</gene>
<reference evidence="9" key="1">
    <citation type="submission" date="2016-10" db="EMBL/GenBank/DDBJ databases">
        <authorList>
            <person name="Varghese N."/>
            <person name="Submissions S."/>
        </authorList>
    </citation>
    <scope>NUCLEOTIDE SEQUENCE [LARGE SCALE GENOMIC DNA]</scope>
    <source>
        <strain evidence="9">DSM 45459</strain>
    </source>
</reference>
<dbReference type="Gene3D" id="3.90.180.10">
    <property type="entry name" value="Medium-chain alcohol dehydrogenases, catalytic domain"/>
    <property type="match status" value="1"/>
</dbReference>
<evidence type="ECO:0000256" key="2">
    <source>
        <dbReference type="ARBA" id="ARBA00022723"/>
    </source>
</evidence>
<dbReference type="InterPro" id="IPR050129">
    <property type="entry name" value="Zn_alcohol_dh"/>
</dbReference>
<dbReference type="STRING" id="995062.SAMN04489718_0685"/>
<dbReference type="PANTHER" id="PTHR43401">
    <property type="entry name" value="L-THREONINE 3-DEHYDROGENASE"/>
    <property type="match status" value="1"/>
</dbReference>
<dbReference type="RefSeq" id="WP_092520969.1">
    <property type="nucleotide sequence ID" value="NZ_FNKO01000001.1"/>
</dbReference>
<keyword evidence="9" id="KW-1185">Reference proteome</keyword>
<keyword evidence="4" id="KW-0560">Oxidoreductase</keyword>
<dbReference type="GO" id="GO:0008270">
    <property type="term" value="F:zinc ion binding"/>
    <property type="evidence" value="ECO:0007669"/>
    <property type="project" value="InterPro"/>
</dbReference>
<dbReference type="SUPFAM" id="SSF51735">
    <property type="entry name" value="NAD(P)-binding Rossmann-fold domains"/>
    <property type="match status" value="1"/>
</dbReference>
<dbReference type="Pfam" id="PF00107">
    <property type="entry name" value="ADH_zinc_N"/>
    <property type="match status" value="1"/>
</dbReference>
<evidence type="ECO:0000256" key="1">
    <source>
        <dbReference type="ARBA" id="ARBA00001947"/>
    </source>
</evidence>
<keyword evidence="2 5" id="KW-0479">Metal-binding</keyword>
<dbReference type="AlphaFoldDB" id="A0A1H0YUT3"/>
<comment type="similarity">
    <text evidence="5">Belongs to the zinc-containing alcohol dehydrogenase family.</text>
</comment>
<dbReference type="InterPro" id="IPR036291">
    <property type="entry name" value="NAD(P)-bd_dom_sf"/>
</dbReference>
<evidence type="ECO:0000313" key="8">
    <source>
        <dbReference type="EMBL" id="SDQ18904.1"/>
    </source>
</evidence>
<dbReference type="OrthoDB" id="9797931at2"/>
<evidence type="ECO:0000256" key="3">
    <source>
        <dbReference type="ARBA" id="ARBA00022833"/>
    </source>
</evidence>
<evidence type="ECO:0000259" key="6">
    <source>
        <dbReference type="Pfam" id="PF00107"/>
    </source>
</evidence>
<accession>A0A1H0YUT3</accession>
<evidence type="ECO:0000313" key="9">
    <source>
        <dbReference type="Proteomes" id="UP000199301"/>
    </source>
</evidence>
<dbReference type="Gene3D" id="3.40.50.720">
    <property type="entry name" value="NAD(P)-binding Rossmann-like Domain"/>
    <property type="match status" value="1"/>
</dbReference>
<dbReference type="EMBL" id="FNKO01000001">
    <property type="protein sequence ID" value="SDQ18904.1"/>
    <property type="molecule type" value="Genomic_DNA"/>
</dbReference>
<evidence type="ECO:0000259" key="7">
    <source>
        <dbReference type="Pfam" id="PF08240"/>
    </source>
</evidence>
<dbReference type="InterPro" id="IPR013149">
    <property type="entry name" value="ADH-like_C"/>
</dbReference>
<dbReference type="GO" id="GO:0016491">
    <property type="term" value="F:oxidoreductase activity"/>
    <property type="evidence" value="ECO:0007669"/>
    <property type="project" value="UniProtKB-KW"/>
</dbReference>
<feature type="domain" description="Alcohol dehydrogenase-like N-terminal" evidence="7">
    <location>
        <begin position="23"/>
        <end position="134"/>
    </location>
</feature>
<dbReference type="InterPro" id="IPR013154">
    <property type="entry name" value="ADH-like_N"/>
</dbReference>
<organism evidence="8 9">
    <name type="scientific">Actinopolyspora saharensis</name>
    <dbReference type="NCBI Taxonomy" id="995062"/>
    <lineage>
        <taxon>Bacteria</taxon>
        <taxon>Bacillati</taxon>
        <taxon>Actinomycetota</taxon>
        <taxon>Actinomycetes</taxon>
        <taxon>Actinopolysporales</taxon>
        <taxon>Actinopolysporaceae</taxon>
        <taxon>Actinopolyspora</taxon>
    </lineage>
</organism>
<sequence length="342" mass="36269">MRAMKFDTDGTAAVVTVPRPEPGPKEVIVQVLSTGACGSDFAALKGKHPFRFPPLISGHEAGGVISAVGSDVSEIDVGDRVVIEPQRPCRNCNHCNAGNYHVCESKQMLGITEWDGSFADYVKVPDYTIVPVPESIPDHALALVEPLAVAAHAVRQAALAESHGEQFHHLVLGGGPIGALITAVLSYQCPGKIVVSEPREQNARVLRRLGATDVRDPNQERSSDEPFDSAFVAVGVPDLVSEAIDRCVSGGTVVQVAVFNTDVAVPVGQLQVREISLVGTAMYNRQDFITAAQLLADRPEIADAVITDRVSLEEGAEAITRITAEGPGETIKLIMEPGTQSA</sequence>
<dbReference type="InterPro" id="IPR002328">
    <property type="entry name" value="ADH_Zn_CS"/>
</dbReference>
<name>A0A1H0YUT3_9ACTN</name>
<protein>
    <submittedName>
        <fullName evidence="8">L-iditol 2-dehydrogenase</fullName>
    </submittedName>
</protein>
<proteinExistence type="inferred from homology"/>
<dbReference type="PANTHER" id="PTHR43401:SF2">
    <property type="entry name" value="L-THREONINE 3-DEHYDROGENASE"/>
    <property type="match status" value="1"/>
</dbReference>
<comment type="cofactor">
    <cofactor evidence="1 5">
        <name>Zn(2+)</name>
        <dbReference type="ChEBI" id="CHEBI:29105"/>
    </cofactor>
</comment>